<protein>
    <submittedName>
        <fullName evidence="1">Uncharacterized protein</fullName>
    </submittedName>
</protein>
<evidence type="ECO:0000313" key="2">
    <source>
        <dbReference type="Proteomes" id="UP000570678"/>
    </source>
</evidence>
<organism evidence="1 2">
    <name type="scientific">Nocardia flavorosea</name>
    <dbReference type="NCBI Taxonomy" id="53429"/>
    <lineage>
        <taxon>Bacteria</taxon>
        <taxon>Bacillati</taxon>
        <taxon>Actinomycetota</taxon>
        <taxon>Actinomycetes</taxon>
        <taxon>Mycobacteriales</taxon>
        <taxon>Nocardiaceae</taxon>
        <taxon>Nocardia</taxon>
    </lineage>
</organism>
<dbReference type="RefSeq" id="WP_157117264.1">
    <property type="nucleotide sequence ID" value="NZ_JAAXOT010000031.1"/>
</dbReference>
<dbReference type="AlphaFoldDB" id="A0A846YML3"/>
<gene>
    <name evidence="1" type="ORF">HGA15_33280</name>
</gene>
<reference evidence="1 2" key="1">
    <citation type="submission" date="2020-04" db="EMBL/GenBank/DDBJ databases">
        <title>MicrobeNet Type strains.</title>
        <authorList>
            <person name="Nicholson A.C."/>
        </authorList>
    </citation>
    <scope>NUCLEOTIDE SEQUENCE [LARGE SCALE GENOMIC DNA]</scope>
    <source>
        <strain evidence="1 2">JCM 3332</strain>
    </source>
</reference>
<proteinExistence type="predicted"/>
<evidence type="ECO:0000313" key="1">
    <source>
        <dbReference type="EMBL" id="NKY60926.1"/>
    </source>
</evidence>
<accession>A0A846YML3</accession>
<keyword evidence="2" id="KW-1185">Reference proteome</keyword>
<comment type="caution">
    <text evidence="1">The sequence shown here is derived from an EMBL/GenBank/DDBJ whole genome shotgun (WGS) entry which is preliminary data.</text>
</comment>
<dbReference type="EMBL" id="JAAXOT010000031">
    <property type="protein sequence ID" value="NKY60926.1"/>
    <property type="molecule type" value="Genomic_DNA"/>
</dbReference>
<dbReference type="Proteomes" id="UP000570678">
    <property type="component" value="Unassembled WGS sequence"/>
</dbReference>
<name>A0A846YML3_9NOCA</name>
<sequence length="144" mass="16403">MGGRATRRDYIGDSVAKQSLPDDLAAALAASMHSSDVYLVRAFLSELEADAPRERILRLLETRLSRVRENVDYRDGLAAYLGDGDSVREEAGRCRGCGRELDLAQEPQVGRPRNHCRDINRSNRCRQLAYRNRKREAERMQAKR</sequence>